<evidence type="ECO:0000259" key="4">
    <source>
        <dbReference type="PROSITE" id="PS50075"/>
    </source>
</evidence>
<dbReference type="Gene3D" id="3.30.70.3290">
    <property type="match status" value="1"/>
</dbReference>
<dbReference type="PROSITE" id="PS52004">
    <property type="entry name" value="KS3_2"/>
    <property type="match status" value="1"/>
</dbReference>
<dbReference type="SUPFAM" id="SSF55048">
    <property type="entry name" value="Probable ACP-binding domain of malonyl-CoA ACP transacylase"/>
    <property type="match status" value="1"/>
</dbReference>
<keyword evidence="2" id="KW-0597">Phosphoprotein</keyword>
<dbReference type="InterPro" id="IPR009081">
    <property type="entry name" value="PP-bd_ACP"/>
</dbReference>
<dbReference type="SMART" id="SM00822">
    <property type="entry name" value="PKS_KR"/>
    <property type="match status" value="1"/>
</dbReference>
<gene>
    <name evidence="6" type="ORF">M3P21_16505</name>
</gene>
<dbReference type="Gene3D" id="3.40.50.720">
    <property type="entry name" value="NAD(P)-binding Rossmann-like Domain"/>
    <property type="match status" value="1"/>
</dbReference>
<dbReference type="SUPFAM" id="SSF53901">
    <property type="entry name" value="Thiolase-like"/>
    <property type="match status" value="1"/>
</dbReference>
<dbReference type="InterPro" id="IPR013968">
    <property type="entry name" value="PKS_KR"/>
</dbReference>
<dbReference type="InterPro" id="IPR006162">
    <property type="entry name" value="Ppantetheine_attach_site"/>
</dbReference>
<dbReference type="SMART" id="SM00827">
    <property type="entry name" value="PKS_AT"/>
    <property type="match status" value="1"/>
</dbReference>
<evidence type="ECO:0000313" key="6">
    <source>
        <dbReference type="EMBL" id="MCL6285132.1"/>
    </source>
</evidence>
<dbReference type="InterPro" id="IPR036291">
    <property type="entry name" value="NAD(P)-bd_dom_sf"/>
</dbReference>
<reference evidence="6" key="1">
    <citation type="submission" date="2022-05" db="EMBL/GenBank/DDBJ databases">
        <authorList>
            <person name="Park J.-S."/>
        </authorList>
    </citation>
    <scope>NUCLEOTIDE SEQUENCE</scope>
    <source>
        <strain evidence="6">2012CJ41-6</strain>
    </source>
</reference>
<name>A0ABT0Q6E4_9RHOB</name>
<dbReference type="Pfam" id="PF00109">
    <property type="entry name" value="ketoacyl-synt"/>
    <property type="match status" value="1"/>
</dbReference>
<dbReference type="InterPro" id="IPR014043">
    <property type="entry name" value="Acyl_transferase_dom"/>
</dbReference>
<dbReference type="InterPro" id="IPR036736">
    <property type="entry name" value="ACP-like_sf"/>
</dbReference>
<dbReference type="PROSITE" id="PS00012">
    <property type="entry name" value="PHOSPHOPANTETHEINE"/>
    <property type="match status" value="1"/>
</dbReference>
<protein>
    <submittedName>
        <fullName evidence="6">SDR family NAD(P)-dependent oxidoreductase</fullName>
    </submittedName>
</protein>
<dbReference type="InterPro" id="IPR016035">
    <property type="entry name" value="Acyl_Trfase/lysoPLipase"/>
</dbReference>
<feature type="domain" description="Ketosynthase family 3 (KS3)" evidence="5">
    <location>
        <begin position="12"/>
        <end position="439"/>
    </location>
</feature>
<dbReference type="Gene3D" id="3.40.366.10">
    <property type="entry name" value="Malonyl-Coenzyme A Acyl Carrier Protein, domain 2"/>
    <property type="match status" value="1"/>
</dbReference>
<evidence type="ECO:0000313" key="7">
    <source>
        <dbReference type="Proteomes" id="UP001203880"/>
    </source>
</evidence>
<dbReference type="InterPro" id="IPR016036">
    <property type="entry name" value="Malonyl_transacylase_ACP-bd"/>
</dbReference>
<dbReference type="InterPro" id="IPR001227">
    <property type="entry name" value="Ac_transferase_dom_sf"/>
</dbReference>
<evidence type="ECO:0000256" key="2">
    <source>
        <dbReference type="ARBA" id="ARBA00022553"/>
    </source>
</evidence>
<evidence type="ECO:0000256" key="3">
    <source>
        <dbReference type="ARBA" id="ARBA00022679"/>
    </source>
</evidence>
<feature type="domain" description="Carrier" evidence="4">
    <location>
        <begin position="1394"/>
        <end position="1469"/>
    </location>
</feature>
<dbReference type="InterPro" id="IPR050091">
    <property type="entry name" value="PKS_NRPS_Biosynth_Enz"/>
</dbReference>
<comment type="caution">
    <text evidence="6">The sequence shown here is derived from an EMBL/GenBank/DDBJ whole genome shotgun (WGS) entry which is preliminary data.</text>
</comment>
<dbReference type="SMART" id="SM00823">
    <property type="entry name" value="PKS_PP"/>
    <property type="match status" value="1"/>
</dbReference>
<dbReference type="SUPFAM" id="SSF52151">
    <property type="entry name" value="FabD/lysophospholipase-like"/>
    <property type="match status" value="1"/>
</dbReference>
<dbReference type="Gene3D" id="3.40.47.10">
    <property type="match status" value="1"/>
</dbReference>
<dbReference type="Pfam" id="PF22621">
    <property type="entry name" value="CurL-like_PKS_C"/>
    <property type="match status" value="1"/>
</dbReference>
<accession>A0ABT0Q6E4</accession>
<proteinExistence type="predicted"/>
<dbReference type="Pfam" id="PF02801">
    <property type="entry name" value="Ketoacyl-synt_C"/>
    <property type="match status" value="1"/>
</dbReference>
<dbReference type="EMBL" id="JAMFMB010000023">
    <property type="protein sequence ID" value="MCL6285132.1"/>
    <property type="molecule type" value="Genomic_DNA"/>
</dbReference>
<keyword evidence="3" id="KW-0808">Transferase</keyword>
<sequence length="1487" mass="160175">MTETPSGSQFPEHAIAIVGLAGKFPNANTLDEFWINIRDGVESLDNLTEEDLDAAGVPTSLYQHQDYVAKGTYLKDSAMFDAEFFGISPAEAEIIDPQQRLFLECAWHALEHAGYAPDALEVPVNLYAGTSMNSYFLSSIMANRGKAEAAGGYQLMLGNDKDFLCTRASYKLNLTGASMTVQTACSTSLVAVEMACRALARGECDLAMAGGVSLTYPERTGYLYQEGMIFSPDGHCRPFDEQAKGTRAGAGVGIVTLKRFKDAIEDGDTIHAVIRGAAVNNDGADKAGYTAPSIDGQIEAIVLAQNVAGVDPETIGYVEAHGTGTPLGDPIEIAALTKAFRDGTDRVGFCRLGSLKANIGHLDAAAGVAGLIKTVLCLKQRTFPPLVNFQTANPKLELETSPFVASGEAAPWPDEGHPRRAGVSSFGIGGTNAHLVLEEAPDPTRAKQEDKEQLLLVSARDADALAQACTNLADALEAPGSPSLSDVSFTLESGRKHFELRRFVVASNQTAAATTLRRKVRGVRHLGGERRVAFMFSGQGSQHSGMGSQLYDNEPVYRTALDRCSEILRPVLDLDLTAALASGSKADLTQTWLTQPALFAVEYALSELLRSYGVVPSAMIGHSIGEYVAAHLAGVMSLEAALKLVAERGRLMQSVAVGSMAAIELPEGQLRSRIGEEVDIAAENAVDMTVISGETKAVTDVIGRLESADVVCRLLHTSHAFHSRMMEPVLDAFRDAVGKITLSPPERPYVSNVTGDWITGEQAVSPDYYAQHLRGTVRFASGLRKLAEDDSLFLMEVGPGTTLNNLAQMNLKGWQDRIASTQAHPKDSMTQRSALLDAAGRLWSAGARVDLALLRGAPESRRVPLPTYPFQRKRFWIDPDVSQATTNSSMSAKDRPTQLIGNRTCISNPTWVMSPKVQTIQKHEGSWVILADDPEFGAAVSNALQNAGLVAGQVVELAIDENKDDPFEKLTDPINTVVVAPHSGKDTSQLFQILRKVGLAVERFSTDQAVRVVVQTSGTCSVLGEPVIAPDHSVVAGQVLVMNAESEKVHARQIDLDPACPESAAQDLAMECLRFEPELVSAVRNGSRWHRAYSEIDLDIEPSDLQVPLRAKGVYLITGGLGGVGLTIARHLAQRANARLVLTARTTLPPREEWETAIADDHPKSAILKELKTIEETDAEIMVVALDANDRVGLRRLSDRIAEEWGPVDGIVHAAGVLGANKLSALMDEDSFDNVLSPKAAGVRAIADVFKDTPLDFVALFGSINSILPAAGAMDYSAANAFFDFWPESLERPQAWKHVITFNWGGWARVGMAARLRDGDDDLIDPDMAAQIFLGGLASGAQRLVVTNYDLADTLATIKSVLRSRLHGEFVEAVPTDVLEPAALDDSVLTAHANFETEFQKKIAAVWIELLGAQLEGPDDNFFELGGHSLMATRLISRLDVIASVKLTLRDVFDGPTIREMATRIETELGISGFEDGDDDAMEEIVI</sequence>
<dbReference type="InterPro" id="IPR016039">
    <property type="entry name" value="Thiolase-like"/>
</dbReference>
<dbReference type="SMART" id="SM00825">
    <property type="entry name" value="PKS_KS"/>
    <property type="match status" value="1"/>
</dbReference>
<dbReference type="InterPro" id="IPR020841">
    <property type="entry name" value="PKS_Beta-ketoAc_synthase_dom"/>
</dbReference>
<dbReference type="PANTHER" id="PTHR43775:SF37">
    <property type="entry name" value="SI:DKEY-61P9.11"/>
    <property type="match status" value="1"/>
</dbReference>
<dbReference type="Pfam" id="PF08659">
    <property type="entry name" value="KR"/>
    <property type="match status" value="1"/>
</dbReference>
<dbReference type="Pfam" id="PF00550">
    <property type="entry name" value="PP-binding"/>
    <property type="match status" value="1"/>
</dbReference>
<keyword evidence="1" id="KW-0596">Phosphopantetheine</keyword>
<dbReference type="InterPro" id="IPR057326">
    <property type="entry name" value="KR_dom"/>
</dbReference>
<dbReference type="Proteomes" id="UP001203880">
    <property type="component" value="Unassembled WGS sequence"/>
</dbReference>
<organism evidence="6 7">
    <name type="scientific">Ruegeria spongiae</name>
    <dbReference type="NCBI Taxonomy" id="2942209"/>
    <lineage>
        <taxon>Bacteria</taxon>
        <taxon>Pseudomonadati</taxon>
        <taxon>Pseudomonadota</taxon>
        <taxon>Alphaproteobacteria</taxon>
        <taxon>Rhodobacterales</taxon>
        <taxon>Roseobacteraceae</taxon>
        <taxon>Ruegeria</taxon>
    </lineage>
</organism>
<dbReference type="PANTHER" id="PTHR43775">
    <property type="entry name" value="FATTY ACID SYNTHASE"/>
    <property type="match status" value="1"/>
</dbReference>
<dbReference type="Gene3D" id="1.10.1200.10">
    <property type="entry name" value="ACP-like"/>
    <property type="match status" value="1"/>
</dbReference>
<dbReference type="InterPro" id="IPR020806">
    <property type="entry name" value="PKS_PP-bd"/>
</dbReference>
<evidence type="ECO:0000256" key="1">
    <source>
        <dbReference type="ARBA" id="ARBA00022450"/>
    </source>
</evidence>
<dbReference type="InterPro" id="IPR014030">
    <property type="entry name" value="Ketoacyl_synth_N"/>
</dbReference>
<dbReference type="CDD" id="cd00833">
    <property type="entry name" value="PKS"/>
    <property type="match status" value="1"/>
</dbReference>
<dbReference type="Pfam" id="PF00698">
    <property type="entry name" value="Acyl_transf_1"/>
    <property type="match status" value="1"/>
</dbReference>
<dbReference type="SUPFAM" id="SSF47336">
    <property type="entry name" value="ACP-like"/>
    <property type="match status" value="1"/>
</dbReference>
<keyword evidence="7" id="KW-1185">Reference proteome</keyword>
<dbReference type="RefSeq" id="WP_249711625.1">
    <property type="nucleotide sequence ID" value="NZ_JAMFMB010000023.1"/>
</dbReference>
<dbReference type="InterPro" id="IPR014031">
    <property type="entry name" value="Ketoacyl_synth_C"/>
</dbReference>
<evidence type="ECO:0000259" key="5">
    <source>
        <dbReference type="PROSITE" id="PS52004"/>
    </source>
</evidence>
<dbReference type="SUPFAM" id="SSF51735">
    <property type="entry name" value="NAD(P)-binding Rossmann-fold domains"/>
    <property type="match status" value="2"/>
</dbReference>
<dbReference type="PROSITE" id="PS50075">
    <property type="entry name" value="CARRIER"/>
    <property type="match status" value="1"/>
</dbReference>